<comment type="caution">
    <text evidence="15">The sequence shown here is derived from an EMBL/GenBank/DDBJ whole genome shotgun (WGS) entry which is preliminary data.</text>
</comment>
<accession>A0AAD7UF03</accession>
<evidence type="ECO:0000256" key="4">
    <source>
        <dbReference type="ARBA" id="ARBA00022792"/>
    </source>
</evidence>
<dbReference type="GO" id="GO:0005524">
    <property type="term" value="F:ATP binding"/>
    <property type="evidence" value="ECO:0007669"/>
    <property type="project" value="UniProtKB-KW"/>
</dbReference>
<evidence type="ECO:0000256" key="8">
    <source>
        <dbReference type="ARBA" id="ARBA00023136"/>
    </source>
</evidence>
<protein>
    <recommendedName>
        <fullName evidence="14">AAA+ ATPase domain-containing protein</fullName>
    </recommendedName>
</protein>
<dbReference type="InterPro" id="IPR003593">
    <property type="entry name" value="AAA+_ATPase"/>
</dbReference>
<dbReference type="GO" id="GO:0042645">
    <property type="term" value="C:mitochondrial nucleoid"/>
    <property type="evidence" value="ECO:0007669"/>
    <property type="project" value="UniProtKB-SubCell"/>
</dbReference>
<keyword evidence="16" id="KW-1185">Reference proteome</keyword>
<dbReference type="SMART" id="SM00382">
    <property type="entry name" value="AAA"/>
    <property type="match status" value="1"/>
</dbReference>
<evidence type="ECO:0000256" key="11">
    <source>
        <dbReference type="SAM" id="Coils"/>
    </source>
</evidence>
<dbReference type="InterPro" id="IPR027417">
    <property type="entry name" value="P-loop_NTPase"/>
</dbReference>
<evidence type="ECO:0000259" key="14">
    <source>
        <dbReference type="SMART" id="SM00382"/>
    </source>
</evidence>
<reference evidence="15" key="1">
    <citation type="submission" date="2023-01" db="EMBL/GenBank/DDBJ databases">
        <title>Metagenome sequencing of chrysophaentin producing Chrysophaeum taylorii.</title>
        <authorList>
            <person name="Davison J."/>
            <person name="Bewley C."/>
        </authorList>
    </citation>
    <scope>NUCLEOTIDE SEQUENCE</scope>
    <source>
        <strain evidence="15">NIES-1699</strain>
    </source>
</reference>
<dbReference type="GO" id="GO:0016887">
    <property type="term" value="F:ATP hydrolysis activity"/>
    <property type="evidence" value="ECO:0007669"/>
    <property type="project" value="InterPro"/>
</dbReference>
<keyword evidence="3 10" id="KW-0547">Nucleotide-binding</keyword>
<name>A0AAD7UF03_9STRA</name>
<evidence type="ECO:0000256" key="2">
    <source>
        <dbReference type="ARBA" id="ARBA00004436"/>
    </source>
</evidence>
<keyword evidence="5 10" id="KW-0067">ATP-binding</keyword>
<evidence type="ECO:0000313" key="16">
    <source>
        <dbReference type="Proteomes" id="UP001230188"/>
    </source>
</evidence>
<dbReference type="AlphaFoldDB" id="A0AAD7UF03"/>
<evidence type="ECO:0000256" key="7">
    <source>
        <dbReference type="ARBA" id="ARBA00023128"/>
    </source>
</evidence>
<evidence type="ECO:0000256" key="1">
    <source>
        <dbReference type="ARBA" id="ARBA00004273"/>
    </source>
</evidence>
<dbReference type="PROSITE" id="PS00674">
    <property type="entry name" value="AAA"/>
    <property type="match status" value="1"/>
</dbReference>
<keyword evidence="8" id="KW-0472">Membrane</keyword>
<dbReference type="SUPFAM" id="SSF52540">
    <property type="entry name" value="P-loop containing nucleoside triphosphate hydrolases"/>
    <property type="match status" value="1"/>
</dbReference>
<keyword evidence="9" id="KW-1135">Mitochondrion nucleoid</keyword>
<evidence type="ECO:0000256" key="13">
    <source>
        <dbReference type="SAM" id="SignalP"/>
    </source>
</evidence>
<dbReference type="EMBL" id="JAQMWT010000366">
    <property type="protein sequence ID" value="KAJ8602831.1"/>
    <property type="molecule type" value="Genomic_DNA"/>
</dbReference>
<sequence>MLLLLVSQAFALGWQAYEVVVETPELSKSVEAVRRLPIRSFELTHDTVRGRVHHGVLAREAEEVIADLYGESVTREERVPGAPLTRLVVDQSVLFAHGLAALKRVSRDSRTARADADAMRRTMDRLERKFAPLEEQIFREDWETASQLAPKRRLEEEKSRTMEKTAEVEAARAARRKAVDRHEFETRNATLRRAHDLLEAREKVKAVMREAALADATAAEARTAARISEAKQETALARLEVDLRVATQREELKTRTAVEAAREAERQKAETERRNEDVATRMIEARGAERRRTLNDAIAAVAKVFAAAARADLARLRRLVLGLAAIVAGYFATRESARLTRSLLATWLTRPSLLREANFWPSLNFFGPKRNTLLLGVVLRPQVRERLEGVASAIAGARRLRAPLRHVLLYGPPGTGKTMVARRLAKESGLAWAMMSGGDAGPLGAAATTKLHELFDWAKKSSRRGLLLFVDEAEAALPDRSRPGLSEAAISALNAFLFHTSDPSYSLVLVLATNRPSDLDPAVLDRLDDVIELPLPDPPGRRDLLHLNFRAAFQKIHADIDVDGELDALVPRTRGFSATTASTAASASPPTSGTRL</sequence>
<dbReference type="PANTHER" id="PTHR23075:SF0">
    <property type="entry name" value="ATPASE FAMILY AAA DOMAIN-CONTAINING PROTEIN 3"/>
    <property type="match status" value="1"/>
</dbReference>
<dbReference type="Pfam" id="PF00004">
    <property type="entry name" value="AAA"/>
    <property type="match status" value="1"/>
</dbReference>
<keyword evidence="13" id="KW-0732">Signal</keyword>
<dbReference type="Gene3D" id="3.40.50.300">
    <property type="entry name" value="P-loop containing nucleotide triphosphate hydrolases"/>
    <property type="match status" value="1"/>
</dbReference>
<evidence type="ECO:0000256" key="9">
    <source>
        <dbReference type="ARBA" id="ARBA00023271"/>
    </source>
</evidence>
<feature type="region of interest" description="Disordered" evidence="12">
    <location>
        <begin position="256"/>
        <end position="275"/>
    </location>
</feature>
<evidence type="ECO:0000256" key="12">
    <source>
        <dbReference type="SAM" id="MobiDB-lite"/>
    </source>
</evidence>
<keyword evidence="6 11" id="KW-0175">Coiled coil</keyword>
<dbReference type="GO" id="GO:0005743">
    <property type="term" value="C:mitochondrial inner membrane"/>
    <property type="evidence" value="ECO:0007669"/>
    <property type="project" value="UniProtKB-SubCell"/>
</dbReference>
<dbReference type="InterPro" id="IPR003960">
    <property type="entry name" value="ATPase_AAA_CS"/>
</dbReference>
<comment type="similarity">
    <text evidence="10">Belongs to the AAA ATPase family.</text>
</comment>
<comment type="subcellular location">
    <subcellularLocation>
        <location evidence="1">Mitochondrion inner membrane</location>
    </subcellularLocation>
    <subcellularLocation>
        <location evidence="2">Mitochondrion matrix</location>
        <location evidence="2">Mitochondrion nucleoid</location>
    </subcellularLocation>
</comment>
<feature type="domain" description="AAA+ ATPase" evidence="14">
    <location>
        <begin position="403"/>
        <end position="537"/>
    </location>
</feature>
<dbReference type="GO" id="GO:0007005">
    <property type="term" value="P:mitochondrion organization"/>
    <property type="evidence" value="ECO:0007669"/>
    <property type="project" value="TreeGrafter"/>
</dbReference>
<gene>
    <name evidence="15" type="ORF">CTAYLR_002623</name>
</gene>
<organism evidence="15 16">
    <name type="scientific">Chrysophaeum taylorii</name>
    <dbReference type="NCBI Taxonomy" id="2483200"/>
    <lineage>
        <taxon>Eukaryota</taxon>
        <taxon>Sar</taxon>
        <taxon>Stramenopiles</taxon>
        <taxon>Ochrophyta</taxon>
        <taxon>Pelagophyceae</taxon>
        <taxon>Pelagomonadales</taxon>
        <taxon>Pelagomonadaceae</taxon>
        <taxon>Chrysophaeum</taxon>
    </lineage>
</organism>
<evidence type="ECO:0000256" key="10">
    <source>
        <dbReference type="RuleBase" id="RU003651"/>
    </source>
</evidence>
<keyword evidence="4" id="KW-0999">Mitochondrion inner membrane</keyword>
<evidence type="ECO:0000256" key="6">
    <source>
        <dbReference type="ARBA" id="ARBA00023054"/>
    </source>
</evidence>
<evidence type="ECO:0000256" key="3">
    <source>
        <dbReference type="ARBA" id="ARBA00022741"/>
    </source>
</evidence>
<evidence type="ECO:0000313" key="15">
    <source>
        <dbReference type="EMBL" id="KAJ8602831.1"/>
    </source>
</evidence>
<feature type="coiled-coil region" evidence="11">
    <location>
        <begin position="109"/>
        <end position="171"/>
    </location>
</feature>
<dbReference type="InterPro" id="IPR003959">
    <property type="entry name" value="ATPase_AAA_core"/>
</dbReference>
<keyword evidence="7" id="KW-0496">Mitochondrion</keyword>
<dbReference type="PANTHER" id="PTHR23075">
    <property type="entry name" value="PUTATIVE ATP-ASE"/>
    <property type="match status" value="1"/>
</dbReference>
<dbReference type="Proteomes" id="UP001230188">
    <property type="component" value="Unassembled WGS sequence"/>
</dbReference>
<feature type="chain" id="PRO_5042183304" description="AAA+ ATPase domain-containing protein" evidence="13">
    <location>
        <begin position="17"/>
        <end position="596"/>
    </location>
</feature>
<dbReference type="GO" id="GO:0008270">
    <property type="term" value="F:zinc ion binding"/>
    <property type="evidence" value="ECO:0007669"/>
    <property type="project" value="TreeGrafter"/>
</dbReference>
<proteinExistence type="inferred from homology"/>
<feature type="signal peptide" evidence="13">
    <location>
        <begin position="1"/>
        <end position="16"/>
    </location>
</feature>
<dbReference type="InterPro" id="IPR021911">
    <property type="entry name" value="ATAD3_N"/>
</dbReference>
<dbReference type="Pfam" id="PF12037">
    <property type="entry name" value="ATAD3_N"/>
    <property type="match status" value="1"/>
</dbReference>
<evidence type="ECO:0000256" key="5">
    <source>
        <dbReference type="ARBA" id="ARBA00022840"/>
    </source>
</evidence>